<evidence type="ECO:0000256" key="8">
    <source>
        <dbReference type="PIRSR" id="PIRSR000109-3"/>
    </source>
</evidence>
<dbReference type="SUPFAM" id="SSF51735">
    <property type="entry name" value="NAD(P)-binding Rossmann-fold domains"/>
    <property type="match status" value="1"/>
</dbReference>
<feature type="binding site" description="in other chain" evidence="7">
    <location>
        <position position="294"/>
    </location>
    <ligand>
        <name>substrate</name>
        <note>ligand shared between dimeric partners</note>
    </ligand>
</feature>
<dbReference type="InterPro" id="IPR006113">
    <property type="entry name" value="6PGDH_Gnd/GntZ"/>
</dbReference>
<dbReference type="EC" id="1.1.1.44" evidence="5 9"/>
<evidence type="ECO:0000259" key="10">
    <source>
        <dbReference type="SMART" id="SM01350"/>
    </source>
</evidence>
<dbReference type="InterPro" id="IPR006114">
    <property type="entry name" value="6PGDH_C"/>
</dbReference>
<feature type="binding site" description="in other chain" evidence="7">
    <location>
        <position position="267"/>
    </location>
    <ligand>
        <name>substrate</name>
        <note>ligand shared between dimeric partners</note>
    </ligand>
</feature>
<protein>
    <recommendedName>
        <fullName evidence="5 9">6-phosphogluconate dehydrogenase, decarboxylating</fullName>
        <ecNumber evidence="5 9">1.1.1.44</ecNumber>
    </recommendedName>
</protein>
<dbReference type="GO" id="GO:0019521">
    <property type="term" value="P:D-gluconate metabolic process"/>
    <property type="evidence" value="ECO:0007669"/>
    <property type="project" value="UniProtKB-KW"/>
</dbReference>
<evidence type="ECO:0000256" key="3">
    <source>
        <dbReference type="ARBA" id="ARBA00023002"/>
    </source>
</evidence>
<dbReference type="Gene3D" id="1.20.5.320">
    <property type="entry name" value="6-Phosphogluconate Dehydrogenase, domain 3"/>
    <property type="match status" value="1"/>
</dbReference>
<feature type="active site" description="Proton donor" evidence="6">
    <location>
        <position position="196"/>
    </location>
</feature>
<dbReference type="PRINTS" id="PR00076">
    <property type="entry name" value="6PGDHDRGNASE"/>
</dbReference>
<dbReference type="Proteomes" id="UP000199544">
    <property type="component" value="Unassembled WGS sequence"/>
</dbReference>
<evidence type="ECO:0000256" key="6">
    <source>
        <dbReference type="PIRSR" id="PIRSR000109-1"/>
    </source>
</evidence>
<feature type="binding site" description="in other chain" evidence="7">
    <location>
        <begin position="192"/>
        <end position="193"/>
    </location>
    <ligand>
        <name>substrate</name>
        <note>ligand shared between dimeric partners</note>
    </ligand>
</feature>
<reference evidence="12" key="1">
    <citation type="submission" date="2016-10" db="EMBL/GenBank/DDBJ databases">
        <authorList>
            <person name="Varghese N."/>
            <person name="Submissions S."/>
        </authorList>
    </citation>
    <scope>NUCLEOTIDE SEQUENCE [LARGE SCALE GENOMIC DNA]</scope>
    <source>
        <strain evidence="12">CGMCC 1.6854</strain>
    </source>
</reference>
<evidence type="ECO:0000313" key="12">
    <source>
        <dbReference type="Proteomes" id="UP000199544"/>
    </source>
</evidence>
<dbReference type="InterPro" id="IPR006183">
    <property type="entry name" value="Pgluconate_DH"/>
</dbReference>
<feature type="binding site" description="in other chain" evidence="7">
    <location>
        <position position="109"/>
    </location>
    <ligand>
        <name>substrate</name>
        <note>ligand shared between dimeric partners</note>
    </ligand>
</feature>
<dbReference type="AlphaFoldDB" id="A0A1G9TRD5"/>
<sequence>MKGYVIMAKQQIGVIGLAVMGKNLALNIESRGYSVAVFNRSYEKTEEFLKNEAEGKNFFGAASIEEFVNALEKPRKILLMVKAGAATDATIDSLKPYLDKNDILIDGGNTFFQDTIRRNHELEDSGIHFIGTGVSGGEEGALKGPSIMPGGQKEAYELVEPILKAISAKVNDDPCCTYIGPNGAGHYVKMVHNGIEYGDMQLISEAYFILKNVLGLSAEELHEVFAEWNKGELDSYLIEITADIFTKKDEETGKPLVDVILDTAGQKGTGKWTSQSALDLGVPLPIITESVFSRFISAMKEERVKASKVLSGPERQAFDGNKEELIEAVRKALYMSKICSYAQGFAQMRAASDEYDWNLQYGNIAMIFRGGCIIRAQFLQKIKEAYDRDAGLTNLLLDSYFKDIAENYQGALREVLSLAIQSGIPVPAFSSALAYYDSYRTETLPANLLQAQRDYFGAHTYQRLDKEGIFHTEWLQK</sequence>
<dbReference type="NCBIfam" id="TIGR00873">
    <property type="entry name" value="gnd"/>
    <property type="match status" value="1"/>
</dbReference>
<feature type="binding site" evidence="8">
    <location>
        <begin position="81"/>
        <end position="83"/>
    </location>
    <ligand>
        <name>NADP(+)</name>
        <dbReference type="ChEBI" id="CHEBI:58349"/>
    </ligand>
</feature>
<evidence type="ECO:0000256" key="2">
    <source>
        <dbReference type="ARBA" id="ARBA00011738"/>
    </source>
</evidence>
<proteinExistence type="inferred from homology"/>
<feature type="active site" description="Proton acceptor" evidence="6">
    <location>
        <position position="189"/>
    </location>
</feature>
<evidence type="ECO:0000256" key="5">
    <source>
        <dbReference type="PIRNR" id="PIRNR000109"/>
    </source>
</evidence>
<feature type="binding site" evidence="7">
    <location>
        <position position="459"/>
    </location>
    <ligand>
        <name>substrate</name>
        <note>ligand shared between dimeric partners</note>
    </ligand>
</feature>
<dbReference type="FunFam" id="1.10.1040.10:FF:000002">
    <property type="entry name" value="6-phosphogluconate dehydrogenase, decarboxylating"/>
    <property type="match status" value="1"/>
</dbReference>
<evidence type="ECO:0000256" key="7">
    <source>
        <dbReference type="PIRSR" id="PIRSR000109-2"/>
    </source>
</evidence>
<dbReference type="InterPro" id="IPR036291">
    <property type="entry name" value="NAD(P)-bd_dom_sf"/>
</dbReference>
<comment type="subunit">
    <text evidence="2 5">Homodimer.</text>
</comment>
<organism evidence="11 12">
    <name type="scientific">Fictibacillus solisalsi</name>
    <dbReference type="NCBI Taxonomy" id="459525"/>
    <lineage>
        <taxon>Bacteria</taxon>
        <taxon>Bacillati</taxon>
        <taxon>Bacillota</taxon>
        <taxon>Bacilli</taxon>
        <taxon>Bacillales</taxon>
        <taxon>Fictibacillaceae</taxon>
        <taxon>Fictibacillus</taxon>
    </lineage>
</organism>
<feature type="binding site" description="in other chain" evidence="7">
    <location>
        <position position="197"/>
    </location>
    <ligand>
        <name>substrate</name>
        <note>ligand shared between dimeric partners</note>
    </ligand>
</feature>
<dbReference type="GO" id="GO:0050661">
    <property type="term" value="F:NADP binding"/>
    <property type="evidence" value="ECO:0007669"/>
    <property type="project" value="InterPro"/>
</dbReference>
<dbReference type="EMBL" id="FNHW01000001">
    <property type="protein sequence ID" value="SDM50118.1"/>
    <property type="molecule type" value="Genomic_DNA"/>
</dbReference>
<dbReference type="GO" id="GO:0006098">
    <property type="term" value="P:pentose-phosphate shunt"/>
    <property type="evidence" value="ECO:0007669"/>
    <property type="project" value="UniProtKB-UniPathway"/>
</dbReference>
<keyword evidence="3 5" id="KW-0560">Oxidoreductase</keyword>
<feature type="domain" description="6-phosphogluconate dehydrogenase C-terminal" evidence="10">
    <location>
        <begin position="185"/>
        <end position="475"/>
    </location>
</feature>
<comment type="function">
    <text evidence="5">Catalyzes the oxidative decarboxylation of 6-phosphogluconate to ribulose 5-phosphate and CO(2), with concomitant reduction of NADP to NADPH.</text>
</comment>
<dbReference type="Pfam" id="PF03446">
    <property type="entry name" value="NAD_binding_2"/>
    <property type="match status" value="1"/>
</dbReference>
<feature type="binding site" description="in other chain" evidence="7">
    <location>
        <begin position="135"/>
        <end position="137"/>
    </location>
    <ligand>
        <name>substrate</name>
        <note>ligand shared between dimeric partners</note>
    </ligand>
</feature>
<evidence type="ECO:0000256" key="4">
    <source>
        <dbReference type="ARBA" id="ARBA00023064"/>
    </source>
</evidence>
<dbReference type="GO" id="GO:0004616">
    <property type="term" value="F:phosphogluconate dehydrogenase (decarboxylating) activity"/>
    <property type="evidence" value="ECO:0007669"/>
    <property type="project" value="UniProtKB-EC"/>
</dbReference>
<dbReference type="NCBIfam" id="NF006765">
    <property type="entry name" value="PRK09287.1"/>
    <property type="match status" value="1"/>
</dbReference>
<keyword evidence="12" id="KW-1185">Reference proteome</keyword>
<keyword evidence="4 9" id="KW-0311">Gluconate utilization</keyword>
<dbReference type="InterPro" id="IPR006184">
    <property type="entry name" value="6PGdom_BS"/>
</dbReference>
<feature type="binding site" evidence="8">
    <location>
        <position position="109"/>
    </location>
    <ligand>
        <name>NADP(+)</name>
        <dbReference type="ChEBI" id="CHEBI:58349"/>
    </ligand>
</feature>
<accession>A0A1G9TRD5</accession>
<dbReference type="PANTHER" id="PTHR11811">
    <property type="entry name" value="6-PHOSPHOGLUCONATE DEHYDROGENASE"/>
    <property type="match status" value="1"/>
</dbReference>
<feature type="binding site" evidence="8">
    <location>
        <begin position="16"/>
        <end position="21"/>
    </location>
    <ligand>
        <name>NADP(+)</name>
        <dbReference type="ChEBI" id="CHEBI:58349"/>
    </ligand>
</feature>
<feature type="binding site" evidence="7">
    <location>
        <position position="453"/>
    </location>
    <ligand>
        <name>substrate</name>
        <note>ligand shared between dimeric partners</note>
    </ligand>
</feature>
<evidence type="ECO:0000256" key="1">
    <source>
        <dbReference type="ARBA" id="ARBA00008419"/>
    </source>
</evidence>
<dbReference type="InterPro" id="IPR008927">
    <property type="entry name" value="6-PGluconate_DH-like_C_sf"/>
</dbReference>
<keyword evidence="5 9" id="KW-0521">NADP</keyword>
<dbReference type="FunFam" id="3.40.50.720:FF:000007">
    <property type="entry name" value="6-phosphogluconate dehydrogenase, decarboxylating"/>
    <property type="match status" value="1"/>
</dbReference>
<gene>
    <name evidence="11" type="ORF">SAMN04488137_0441</name>
</gene>
<feature type="binding site" evidence="8">
    <location>
        <begin position="39"/>
        <end position="41"/>
    </location>
    <ligand>
        <name>NADP(+)</name>
        <dbReference type="ChEBI" id="CHEBI:58349"/>
    </ligand>
</feature>
<comment type="pathway">
    <text evidence="5 9">Carbohydrate degradation; pentose phosphate pathway; D-ribulose 5-phosphate from D-glucose 6-phosphate (oxidative stage): step 3/3.</text>
</comment>
<dbReference type="PIRSF" id="PIRSF000109">
    <property type="entry name" value="6PGD"/>
    <property type="match status" value="1"/>
</dbReference>
<dbReference type="STRING" id="459525.SAMN04488137_0441"/>
<dbReference type="Pfam" id="PF00393">
    <property type="entry name" value="6PGD"/>
    <property type="match status" value="1"/>
</dbReference>
<dbReference type="Gene3D" id="1.10.1040.10">
    <property type="entry name" value="N-(1-d-carboxylethyl)-l-norvaline Dehydrogenase, domain 2"/>
    <property type="match status" value="1"/>
</dbReference>
<dbReference type="FunFam" id="1.20.5.320:FF:000001">
    <property type="entry name" value="6-phosphogluconate dehydrogenase, decarboxylating"/>
    <property type="match status" value="1"/>
</dbReference>
<comment type="similarity">
    <text evidence="1 5 9">Belongs to the 6-phosphogluconate dehydrogenase family.</text>
</comment>
<dbReference type="InterPro" id="IPR006115">
    <property type="entry name" value="6PGDH_NADP-bd"/>
</dbReference>
<dbReference type="PROSITE" id="PS00461">
    <property type="entry name" value="6PGD"/>
    <property type="match status" value="1"/>
</dbReference>
<dbReference type="SUPFAM" id="SSF48179">
    <property type="entry name" value="6-phosphogluconate dehydrogenase C-terminal domain-like"/>
    <property type="match status" value="1"/>
</dbReference>
<dbReference type="Gene3D" id="3.40.50.720">
    <property type="entry name" value="NAD(P)-binding Rossmann-like Domain"/>
    <property type="match status" value="1"/>
</dbReference>
<name>A0A1G9TRD5_9BACL</name>
<comment type="catalytic activity">
    <reaction evidence="5 9">
        <text>6-phospho-D-gluconate + NADP(+) = D-ribulose 5-phosphate + CO2 + NADPH</text>
        <dbReference type="Rhea" id="RHEA:10116"/>
        <dbReference type="ChEBI" id="CHEBI:16526"/>
        <dbReference type="ChEBI" id="CHEBI:57783"/>
        <dbReference type="ChEBI" id="CHEBI:58121"/>
        <dbReference type="ChEBI" id="CHEBI:58349"/>
        <dbReference type="ChEBI" id="CHEBI:58759"/>
        <dbReference type="EC" id="1.1.1.44"/>
    </reaction>
</comment>
<keyword evidence="5 9" id="KW-0570">Pentose shunt</keyword>
<evidence type="ECO:0000256" key="9">
    <source>
        <dbReference type="RuleBase" id="RU000485"/>
    </source>
</evidence>
<dbReference type="UniPathway" id="UPA00115">
    <property type="reaction ID" value="UER00410"/>
</dbReference>
<dbReference type="SMART" id="SM01350">
    <property type="entry name" value="6PGD"/>
    <property type="match status" value="1"/>
</dbReference>
<evidence type="ECO:0000313" key="11">
    <source>
        <dbReference type="EMBL" id="SDM50118.1"/>
    </source>
</evidence>
<dbReference type="InterPro" id="IPR013328">
    <property type="entry name" value="6PGD_dom2"/>
</dbReference>